<evidence type="ECO:0000313" key="2">
    <source>
        <dbReference type="Proteomes" id="UP001281410"/>
    </source>
</evidence>
<name>A0AAE0AFH0_9ROSI</name>
<organism evidence="1 2">
    <name type="scientific">Dipteronia sinensis</name>
    <dbReference type="NCBI Taxonomy" id="43782"/>
    <lineage>
        <taxon>Eukaryota</taxon>
        <taxon>Viridiplantae</taxon>
        <taxon>Streptophyta</taxon>
        <taxon>Embryophyta</taxon>
        <taxon>Tracheophyta</taxon>
        <taxon>Spermatophyta</taxon>
        <taxon>Magnoliopsida</taxon>
        <taxon>eudicotyledons</taxon>
        <taxon>Gunneridae</taxon>
        <taxon>Pentapetalae</taxon>
        <taxon>rosids</taxon>
        <taxon>malvids</taxon>
        <taxon>Sapindales</taxon>
        <taxon>Sapindaceae</taxon>
        <taxon>Hippocastanoideae</taxon>
        <taxon>Acereae</taxon>
        <taxon>Dipteronia</taxon>
    </lineage>
</organism>
<evidence type="ECO:0008006" key="3">
    <source>
        <dbReference type="Google" id="ProtNLM"/>
    </source>
</evidence>
<dbReference type="EMBL" id="JANJYJ010000005">
    <property type="protein sequence ID" value="KAK3212230.1"/>
    <property type="molecule type" value="Genomic_DNA"/>
</dbReference>
<comment type="caution">
    <text evidence="1">The sequence shown here is derived from an EMBL/GenBank/DDBJ whole genome shotgun (WGS) entry which is preliminary data.</text>
</comment>
<sequence length="288" mass="33390">MTPAISSKDLNSYYKIDRDIFSRMVTVFMRDPAESLLVIALWLWLEQEGYPNIISKMIDWPRFILEILINEVVSALKFLETNHPLVTPHDGGMNFTSQVMERDISLQFFHEKRLDAIDGIKKVLNSVCAKIFTDTLVNHLKVTPIMVNQRIQVPGFPHELFGDIEIVWRGFTNYSVRAEVLPWDFPSPENNISDEENDKTLYLTFSRGHSVNETDLREIFSRLCGHDCVANVHIQENVSSIAQQPQFARLVFNFSTNIDRIINGRNIAKFNFGGRHFWGRKYVRNHSD</sequence>
<accession>A0AAE0AFH0</accession>
<protein>
    <recommendedName>
        <fullName evidence="3">RRM domain-containing protein</fullName>
    </recommendedName>
</protein>
<dbReference type="AlphaFoldDB" id="A0AAE0AFH0"/>
<proteinExistence type="predicted"/>
<evidence type="ECO:0000313" key="1">
    <source>
        <dbReference type="EMBL" id="KAK3212230.1"/>
    </source>
</evidence>
<dbReference type="PANTHER" id="PTHR33527">
    <property type="entry name" value="OS07G0274300 PROTEIN"/>
    <property type="match status" value="1"/>
</dbReference>
<dbReference type="PANTHER" id="PTHR33527:SF18">
    <property type="entry name" value="F13O11.17 PROTEIN"/>
    <property type="match status" value="1"/>
</dbReference>
<keyword evidence="2" id="KW-1185">Reference proteome</keyword>
<dbReference type="Proteomes" id="UP001281410">
    <property type="component" value="Unassembled WGS sequence"/>
</dbReference>
<reference evidence="1" key="1">
    <citation type="journal article" date="2023" name="Plant J.">
        <title>Genome sequences and population genomics provide insights into the demographic history, inbreeding, and mutation load of two 'living fossil' tree species of Dipteronia.</title>
        <authorList>
            <person name="Feng Y."/>
            <person name="Comes H.P."/>
            <person name="Chen J."/>
            <person name="Zhu S."/>
            <person name="Lu R."/>
            <person name="Zhang X."/>
            <person name="Li P."/>
            <person name="Qiu J."/>
            <person name="Olsen K.M."/>
            <person name="Qiu Y."/>
        </authorList>
    </citation>
    <scope>NUCLEOTIDE SEQUENCE</scope>
    <source>
        <strain evidence="1">NBL</strain>
    </source>
</reference>
<gene>
    <name evidence="1" type="ORF">Dsin_016936</name>
</gene>